<evidence type="ECO:0000313" key="2">
    <source>
        <dbReference type="Proteomes" id="UP001168821"/>
    </source>
</evidence>
<protein>
    <submittedName>
        <fullName evidence="1">Uncharacterized protein</fullName>
    </submittedName>
</protein>
<accession>A0AA38HSE0</accession>
<dbReference type="EMBL" id="JALNTZ010000008">
    <property type="protein sequence ID" value="KAJ3642960.1"/>
    <property type="molecule type" value="Genomic_DNA"/>
</dbReference>
<sequence>MRVQCPRLVTLYPSEPSASRTLTACRSPPSPLALNAEPRHIPDLTHIDQEAKRRDVVTRCHRTCCANQLNSRTLTPRCRHTLDGSARGVSAKSHANWAAVRLGHGRDLGHGKWKAEVTARRGEGDERGLRAIASVISR</sequence>
<organism evidence="1 2">
    <name type="scientific">Zophobas morio</name>
    <dbReference type="NCBI Taxonomy" id="2755281"/>
    <lineage>
        <taxon>Eukaryota</taxon>
        <taxon>Metazoa</taxon>
        <taxon>Ecdysozoa</taxon>
        <taxon>Arthropoda</taxon>
        <taxon>Hexapoda</taxon>
        <taxon>Insecta</taxon>
        <taxon>Pterygota</taxon>
        <taxon>Neoptera</taxon>
        <taxon>Endopterygota</taxon>
        <taxon>Coleoptera</taxon>
        <taxon>Polyphaga</taxon>
        <taxon>Cucujiformia</taxon>
        <taxon>Tenebrionidae</taxon>
        <taxon>Zophobas</taxon>
    </lineage>
</organism>
<dbReference type="AlphaFoldDB" id="A0AA38HSE0"/>
<reference evidence="1" key="1">
    <citation type="journal article" date="2023" name="G3 (Bethesda)">
        <title>Whole genome assemblies of Zophobas morio and Tenebrio molitor.</title>
        <authorList>
            <person name="Kaur S."/>
            <person name="Stinson S.A."/>
            <person name="diCenzo G.C."/>
        </authorList>
    </citation>
    <scope>NUCLEOTIDE SEQUENCE</scope>
    <source>
        <strain evidence="1">QUZm001</strain>
    </source>
</reference>
<proteinExistence type="predicted"/>
<dbReference type="Proteomes" id="UP001168821">
    <property type="component" value="Unassembled WGS sequence"/>
</dbReference>
<comment type="caution">
    <text evidence="1">The sequence shown here is derived from an EMBL/GenBank/DDBJ whole genome shotgun (WGS) entry which is preliminary data.</text>
</comment>
<evidence type="ECO:0000313" key="1">
    <source>
        <dbReference type="EMBL" id="KAJ3642960.1"/>
    </source>
</evidence>
<keyword evidence="2" id="KW-1185">Reference proteome</keyword>
<gene>
    <name evidence="1" type="ORF">Zmor_025705</name>
</gene>
<name>A0AA38HSE0_9CUCU</name>